<gene>
    <name evidence="1" type="ORF">SAMN05216548_104224</name>
</gene>
<reference evidence="1 2" key="1">
    <citation type="submission" date="2016-10" db="EMBL/GenBank/DDBJ databases">
        <authorList>
            <person name="de Groot N.N."/>
        </authorList>
    </citation>
    <scope>NUCLEOTIDE SEQUENCE [LARGE SCALE GENOMIC DNA]</scope>
    <source>
        <strain evidence="1 2">A52C2</strain>
    </source>
</reference>
<proteinExistence type="predicted"/>
<dbReference type="Proteomes" id="UP000199647">
    <property type="component" value="Unassembled WGS sequence"/>
</dbReference>
<name>A0A1H9FVG4_9HYPH</name>
<dbReference type="InterPro" id="IPR036390">
    <property type="entry name" value="WH_DNA-bd_sf"/>
</dbReference>
<dbReference type="EMBL" id="FOFG01000004">
    <property type="protein sequence ID" value="SEQ41920.1"/>
    <property type="molecule type" value="Genomic_DNA"/>
</dbReference>
<dbReference type="SUPFAM" id="SSF46785">
    <property type="entry name" value="Winged helix' DNA-binding domain"/>
    <property type="match status" value="1"/>
</dbReference>
<dbReference type="STRING" id="1855383.SAMN05216548_104224"/>
<keyword evidence="2" id="KW-1185">Reference proteome</keyword>
<dbReference type="InterPro" id="IPR036388">
    <property type="entry name" value="WH-like_DNA-bd_sf"/>
</dbReference>
<evidence type="ECO:0000313" key="1">
    <source>
        <dbReference type="EMBL" id="SEQ41920.1"/>
    </source>
</evidence>
<organism evidence="1 2">
    <name type="scientific">Faunimonas pinastri</name>
    <dbReference type="NCBI Taxonomy" id="1855383"/>
    <lineage>
        <taxon>Bacteria</taxon>
        <taxon>Pseudomonadati</taxon>
        <taxon>Pseudomonadota</taxon>
        <taxon>Alphaproteobacteria</taxon>
        <taxon>Hyphomicrobiales</taxon>
        <taxon>Afifellaceae</taxon>
        <taxon>Faunimonas</taxon>
    </lineage>
</organism>
<protein>
    <recommendedName>
        <fullName evidence="3">HTH marR-type domain-containing protein</fullName>
    </recommendedName>
</protein>
<dbReference type="Gene3D" id="1.10.10.10">
    <property type="entry name" value="Winged helix-like DNA-binding domain superfamily/Winged helix DNA-binding domain"/>
    <property type="match status" value="1"/>
</dbReference>
<accession>A0A1H9FVG4</accession>
<dbReference type="AlphaFoldDB" id="A0A1H9FVG4"/>
<dbReference type="RefSeq" id="WP_092496085.1">
    <property type="nucleotide sequence ID" value="NZ_FOFG01000004.1"/>
</dbReference>
<evidence type="ECO:0000313" key="2">
    <source>
        <dbReference type="Proteomes" id="UP000199647"/>
    </source>
</evidence>
<evidence type="ECO:0008006" key="3">
    <source>
        <dbReference type="Google" id="ProtNLM"/>
    </source>
</evidence>
<sequence>MAAPLTALVGRGMVADAELPSLTDAGRAVMEKLTAARRAAMADLLSRWAPEQHAEVRAMLDRLARASMTEPPLPAA</sequence>